<dbReference type="Pfam" id="PF07690">
    <property type="entry name" value="MFS_1"/>
    <property type="match status" value="1"/>
</dbReference>
<feature type="transmembrane region" description="Helical" evidence="1">
    <location>
        <begin position="358"/>
        <end position="381"/>
    </location>
</feature>
<feature type="transmembrane region" description="Helical" evidence="1">
    <location>
        <begin position="63"/>
        <end position="84"/>
    </location>
</feature>
<dbReference type="InterPro" id="IPR036259">
    <property type="entry name" value="MFS_trans_sf"/>
</dbReference>
<sequence>MTSPAPAAAPATAAALPLFTTYRRVFDPPGALAFTLAGLVGRLGYSMLGVAMLTAIVSSGHSYALAGAVSAAGLAGVALGLPLLGRLVDRYGQRRVAVPAALCSALPRTAAPFLIHFAAPGWLLCLAAFAASCAPNLGGMARARWTHLHHADPGLLHSANSLEQTLDEVCFTLGPVLGALLCGGGSPAAGLLLVSLLSTAGALLFAAQRRTEPPVAPAPAGGTGFPLRAPGAALLVAVFGTTGIVFGAMEITTLAWSRAHGHQAATGLLLGLQAAGSGLSGLVLGLRPAHGAPYRRLLLGLTAMAAALLLPLAVVLLGGGPVPLGLALFLAGTGTAPTMVTGMTLLQRVLPAAALNEGMAIAVCGIVVGISAGSAVGGLAAQHTPGGTGFALPAAAAALALLLALTGRRAFEH</sequence>
<evidence type="ECO:0000313" key="2">
    <source>
        <dbReference type="EMBL" id="PYC87941.1"/>
    </source>
</evidence>
<reference evidence="2 3" key="1">
    <citation type="submission" date="2018-03" db="EMBL/GenBank/DDBJ databases">
        <title>Bioinformatic expansion and discovery of thiopeptide antibiotics.</title>
        <authorList>
            <person name="Schwalen C.J."/>
            <person name="Hudson G.A."/>
            <person name="Mitchell D.A."/>
        </authorList>
    </citation>
    <scope>NUCLEOTIDE SEQUENCE [LARGE SCALE GENOMIC DNA]</scope>
    <source>
        <strain evidence="2 3">ATCC 21389</strain>
    </source>
</reference>
<keyword evidence="1" id="KW-0472">Membrane</keyword>
<comment type="caution">
    <text evidence="2">The sequence shown here is derived from an EMBL/GenBank/DDBJ whole genome shotgun (WGS) entry which is preliminary data.</text>
</comment>
<dbReference type="AlphaFoldDB" id="A0A2V4P074"/>
<proteinExistence type="predicted"/>
<evidence type="ECO:0000313" key="3">
    <source>
        <dbReference type="Proteomes" id="UP000248039"/>
    </source>
</evidence>
<keyword evidence="3" id="KW-1185">Reference proteome</keyword>
<feature type="transmembrane region" description="Helical" evidence="1">
    <location>
        <begin position="31"/>
        <end position="57"/>
    </location>
</feature>
<dbReference type="GO" id="GO:0022857">
    <property type="term" value="F:transmembrane transporter activity"/>
    <property type="evidence" value="ECO:0007669"/>
    <property type="project" value="InterPro"/>
</dbReference>
<feature type="transmembrane region" description="Helical" evidence="1">
    <location>
        <begin position="268"/>
        <end position="286"/>
    </location>
</feature>
<dbReference type="PANTHER" id="PTHR23542:SF1">
    <property type="entry name" value="MAJOR FACILITATOR SUPERFAMILY (MFS) PROFILE DOMAIN-CONTAINING PROTEIN"/>
    <property type="match status" value="1"/>
</dbReference>
<dbReference type="EMBL" id="PYBW01000010">
    <property type="protein sequence ID" value="PYC87941.1"/>
    <property type="molecule type" value="Genomic_DNA"/>
</dbReference>
<accession>A0A2V4P074</accession>
<evidence type="ECO:0000256" key="1">
    <source>
        <dbReference type="SAM" id="Phobius"/>
    </source>
</evidence>
<dbReference type="SUPFAM" id="SSF103473">
    <property type="entry name" value="MFS general substrate transporter"/>
    <property type="match status" value="1"/>
</dbReference>
<feature type="transmembrane region" description="Helical" evidence="1">
    <location>
        <begin position="298"/>
        <end position="318"/>
    </location>
</feature>
<gene>
    <name evidence="2" type="ORF">C7C46_02595</name>
</gene>
<feature type="transmembrane region" description="Helical" evidence="1">
    <location>
        <begin position="324"/>
        <end position="346"/>
    </location>
</feature>
<keyword evidence="1" id="KW-1133">Transmembrane helix</keyword>
<keyword evidence="1" id="KW-0812">Transmembrane</keyword>
<feature type="transmembrane region" description="Helical" evidence="1">
    <location>
        <begin position="387"/>
        <end position="405"/>
    </location>
</feature>
<dbReference type="Gene3D" id="1.20.1250.20">
    <property type="entry name" value="MFS general substrate transporter like domains"/>
    <property type="match status" value="1"/>
</dbReference>
<feature type="transmembrane region" description="Helical" evidence="1">
    <location>
        <begin position="121"/>
        <end position="139"/>
    </location>
</feature>
<dbReference type="InterPro" id="IPR011701">
    <property type="entry name" value="MFS"/>
</dbReference>
<dbReference type="Proteomes" id="UP000248039">
    <property type="component" value="Unassembled WGS sequence"/>
</dbReference>
<organism evidence="2 3">
    <name type="scientific">Streptomyces tateyamensis</name>
    <dbReference type="NCBI Taxonomy" id="565073"/>
    <lineage>
        <taxon>Bacteria</taxon>
        <taxon>Bacillati</taxon>
        <taxon>Actinomycetota</taxon>
        <taxon>Actinomycetes</taxon>
        <taxon>Kitasatosporales</taxon>
        <taxon>Streptomycetaceae</taxon>
        <taxon>Streptomyces</taxon>
    </lineage>
</organism>
<protein>
    <submittedName>
        <fullName evidence="2">MFS transporter</fullName>
    </submittedName>
</protein>
<feature type="transmembrane region" description="Helical" evidence="1">
    <location>
        <begin position="232"/>
        <end position="256"/>
    </location>
</feature>
<dbReference type="PANTHER" id="PTHR23542">
    <property type="match status" value="1"/>
</dbReference>
<dbReference type="RefSeq" id="WP_181442149.1">
    <property type="nucleotide sequence ID" value="NZ_PYBW01000010.1"/>
</dbReference>
<name>A0A2V4P074_9ACTN</name>